<dbReference type="Proteomes" id="UP000269883">
    <property type="component" value="Chromosome"/>
</dbReference>
<dbReference type="InterPro" id="IPR010656">
    <property type="entry name" value="DctM"/>
</dbReference>
<dbReference type="PANTHER" id="PTHR33362:SF5">
    <property type="entry name" value="C4-DICARBOXYLATE TRAP TRANSPORTER LARGE PERMEASE PROTEIN DCTM"/>
    <property type="match status" value="1"/>
</dbReference>
<keyword evidence="4 7" id="KW-0812">Transmembrane</keyword>
<evidence type="ECO:0000256" key="5">
    <source>
        <dbReference type="ARBA" id="ARBA00022989"/>
    </source>
</evidence>
<feature type="transmembrane region" description="Helical" evidence="7">
    <location>
        <begin position="54"/>
        <end position="77"/>
    </location>
</feature>
<feature type="transmembrane region" description="Helical" evidence="7">
    <location>
        <begin position="221"/>
        <end position="243"/>
    </location>
</feature>
<accession>A0A2Z6B1R6</accession>
<proteinExistence type="predicted"/>
<keyword evidence="2" id="KW-1003">Cell membrane</keyword>
<feature type="transmembrane region" description="Helical" evidence="7">
    <location>
        <begin position="249"/>
        <end position="268"/>
    </location>
</feature>
<feature type="domain" description="TRAP C4-dicarboxylate transport system permease DctM subunit" evidence="8">
    <location>
        <begin position="13"/>
        <end position="425"/>
    </location>
</feature>
<dbReference type="OrthoDB" id="5404879at2"/>
<evidence type="ECO:0000259" key="8">
    <source>
        <dbReference type="Pfam" id="PF06808"/>
    </source>
</evidence>
<dbReference type="PIRSF" id="PIRSF006066">
    <property type="entry name" value="HI0050"/>
    <property type="match status" value="1"/>
</dbReference>
<evidence type="ECO:0000256" key="7">
    <source>
        <dbReference type="SAM" id="Phobius"/>
    </source>
</evidence>
<sequence>MSLVTVGILGILALLAILFLLRMPVGFAMGIVGFIGFAHVINTKAAMGMLGTELWQVFSSYGLTVIPLFIFMGQICFQCGVNKRLYKAAYTWTGQVQGGLAMSTILACAGFSAISGSNTATAATMSTVALPEMKKYNYNDTLSTGAVSVGATLGVVIPPSVVLIIIGLQTGQSIAKLFWASIIPGMLLMLLFLLTVHVICRRHPDWAPAGPRTTWGEKIRSLPGSIEMLVLFGLVMGGLFAGLFTPSEAGAAGSAIALFISLVSRQLTWKRFVLAISDTLRTACMIFMIVAGAVLFGRFLAVTRLPFEMAGWVASLDIPNFVVILVICLIYIIGGAIMDALALLLITIPIFFPVAQAMGYDPMWFAVLVTIVTTMGAVTPPVGVTAFIVSSMAPGTPIQRIFKGISYFMVAYLICIGLLMLFPQLVLFLPAHIH</sequence>
<dbReference type="PANTHER" id="PTHR33362">
    <property type="entry name" value="SIALIC ACID TRAP TRANSPORTER PERMEASE PROTEIN SIAT-RELATED"/>
    <property type="match status" value="1"/>
</dbReference>
<comment type="subcellular location">
    <subcellularLocation>
        <location evidence="1">Cell inner membrane</location>
        <topology evidence="1">Multi-pass membrane protein</topology>
    </subcellularLocation>
</comment>
<dbReference type="AlphaFoldDB" id="A0A2Z6B1R6"/>
<keyword evidence="6 7" id="KW-0472">Membrane</keyword>
<evidence type="ECO:0000256" key="2">
    <source>
        <dbReference type="ARBA" id="ARBA00022475"/>
    </source>
</evidence>
<dbReference type="EMBL" id="AP017378">
    <property type="protein sequence ID" value="BBD09434.1"/>
    <property type="molecule type" value="Genomic_DNA"/>
</dbReference>
<feature type="transmembrane region" description="Helical" evidence="7">
    <location>
        <begin position="280"/>
        <end position="301"/>
    </location>
</feature>
<dbReference type="KEGG" id="dfl:DFE_2708"/>
<dbReference type="InterPro" id="IPR004681">
    <property type="entry name" value="TRAP_DctM"/>
</dbReference>
<evidence type="ECO:0000256" key="4">
    <source>
        <dbReference type="ARBA" id="ARBA00022692"/>
    </source>
</evidence>
<dbReference type="GO" id="GO:0005886">
    <property type="term" value="C:plasma membrane"/>
    <property type="evidence" value="ECO:0007669"/>
    <property type="project" value="UniProtKB-SubCell"/>
</dbReference>
<reference evidence="9 10" key="1">
    <citation type="journal article" date="2018" name="Sci. Adv.">
        <title>Multi-heme cytochromes provide a pathway for survival in energy-limited environments.</title>
        <authorList>
            <person name="Deng X."/>
            <person name="Dohmae N."/>
            <person name="Nealson K.H."/>
            <person name="Hashimoto K."/>
            <person name="Okamoto A."/>
        </authorList>
    </citation>
    <scope>NUCLEOTIDE SEQUENCE [LARGE SCALE GENOMIC DNA]</scope>
    <source>
        <strain evidence="9 10">IS5</strain>
    </source>
</reference>
<evidence type="ECO:0000256" key="3">
    <source>
        <dbReference type="ARBA" id="ARBA00022519"/>
    </source>
</evidence>
<keyword evidence="5 7" id="KW-1133">Transmembrane helix</keyword>
<protein>
    <submittedName>
        <fullName evidence="9">TRAP dicarboxylate transporter, DctM subunit</fullName>
    </submittedName>
</protein>
<dbReference type="NCBIfam" id="TIGR00786">
    <property type="entry name" value="dctM"/>
    <property type="match status" value="1"/>
</dbReference>
<name>A0A2Z6B1R6_9BACT</name>
<evidence type="ECO:0000313" key="10">
    <source>
        <dbReference type="Proteomes" id="UP000269883"/>
    </source>
</evidence>
<gene>
    <name evidence="9" type="ORF">DFE_2708</name>
</gene>
<evidence type="ECO:0000256" key="1">
    <source>
        <dbReference type="ARBA" id="ARBA00004429"/>
    </source>
</evidence>
<keyword evidence="3" id="KW-0997">Cell inner membrane</keyword>
<feature type="transmembrane region" description="Helical" evidence="7">
    <location>
        <begin position="142"/>
        <end position="166"/>
    </location>
</feature>
<dbReference type="GO" id="GO:0022857">
    <property type="term" value="F:transmembrane transporter activity"/>
    <property type="evidence" value="ECO:0007669"/>
    <property type="project" value="TreeGrafter"/>
</dbReference>
<feature type="transmembrane region" description="Helical" evidence="7">
    <location>
        <begin position="321"/>
        <end position="352"/>
    </location>
</feature>
<feature type="transmembrane region" description="Helical" evidence="7">
    <location>
        <begin position="178"/>
        <end position="200"/>
    </location>
</feature>
<evidence type="ECO:0000313" key="9">
    <source>
        <dbReference type="EMBL" id="BBD09434.1"/>
    </source>
</evidence>
<feature type="transmembrane region" description="Helical" evidence="7">
    <location>
        <begin position="364"/>
        <end position="389"/>
    </location>
</feature>
<dbReference type="RefSeq" id="WP_126380384.1">
    <property type="nucleotide sequence ID" value="NZ_AP017378.1"/>
</dbReference>
<organism evidence="9 10">
    <name type="scientific">Desulfovibrio ferrophilus</name>
    <dbReference type="NCBI Taxonomy" id="241368"/>
    <lineage>
        <taxon>Bacteria</taxon>
        <taxon>Pseudomonadati</taxon>
        <taxon>Thermodesulfobacteriota</taxon>
        <taxon>Desulfovibrionia</taxon>
        <taxon>Desulfovibrionales</taxon>
        <taxon>Desulfovibrionaceae</taxon>
        <taxon>Desulfovibrio</taxon>
    </lineage>
</organism>
<dbReference type="Pfam" id="PF06808">
    <property type="entry name" value="DctM"/>
    <property type="match status" value="1"/>
</dbReference>
<keyword evidence="10" id="KW-1185">Reference proteome</keyword>
<feature type="transmembrane region" description="Helical" evidence="7">
    <location>
        <begin position="409"/>
        <end position="429"/>
    </location>
</feature>
<evidence type="ECO:0000256" key="6">
    <source>
        <dbReference type="ARBA" id="ARBA00023136"/>
    </source>
</evidence>